<dbReference type="Pfam" id="PF02826">
    <property type="entry name" value="2-Hacid_dh_C"/>
    <property type="match status" value="1"/>
</dbReference>
<evidence type="ECO:0000313" key="5">
    <source>
        <dbReference type="Proteomes" id="UP000433101"/>
    </source>
</evidence>
<feature type="domain" description="D-isomer specific 2-hydroxyacid dehydrogenase NAD-binding" evidence="3">
    <location>
        <begin position="104"/>
        <end position="279"/>
    </location>
</feature>
<proteinExistence type="predicted"/>
<dbReference type="EMBL" id="WUMV01000007">
    <property type="protein sequence ID" value="MXN66411.1"/>
    <property type="molecule type" value="Genomic_DNA"/>
</dbReference>
<organism evidence="4 5">
    <name type="scientific">Stappia sediminis</name>
    <dbReference type="NCBI Taxonomy" id="2692190"/>
    <lineage>
        <taxon>Bacteria</taxon>
        <taxon>Pseudomonadati</taxon>
        <taxon>Pseudomonadota</taxon>
        <taxon>Alphaproteobacteria</taxon>
        <taxon>Hyphomicrobiales</taxon>
        <taxon>Stappiaceae</taxon>
        <taxon>Stappia</taxon>
    </lineage>
</organism>
<accession>A0A7X3LWM4</accession>
<gene>
    <name evidence="4" type="ORF">GR183_15965</name>
</gene>
<dbReference type="SUPFAM" id="SSF52283">
    <property type="entry name" value="Formate/glycerate dehydrogenase catalytic domain-like"/>
    <property type="match status" value="1"/>
</dbReference>
<dbReference type="AlphaFoldDB" id="A0A7X3LWM4"/>
<dbReference type="PANTHER" id="PTHR43333:SF1">
    <property type="entry name" value="D-ISOMER SPECIFIC 2-HYDROXYACID DEHYDROGENASE NAD-BINDING DOMAIN-CONTAINING PROTEIN"/>
    <property type="match status" value="1"/>
</dbReference>
<reference evidence="4 5" key="1">
    <citation type="submission" date="2019-12" db="EMBL/GenBank/DDBJ databases">
        <authorList>
            <person name="Li M."/>
        </authorList>
    </citation>
    <scope>NUCLEOTIDE SEQUENCE [LARGE SCALE GENOMIC DNA]</scope>
    <source>
        <strain evidence="4 5">GBMRC 2046</strain>
    </source>
</reference>
<dbReference type="SUPFAM" id="SSF51735">
    <property type="entry name" value="NAD(P)-binding Rossmann-fold domains"/>
    <property type="match status" value="1"/>
</dbReference>
<evidence type="ECO:0000259" key="3">
    <source>
        <dbReference type="Pfam" id="PF02826"/>
    </source>
</evidence>
<evidence type="ECO:0000256" key="2">
    <source>
        <dbReference type="ARBA" id="ARBA00023027"/>
    </source>
</evidence>
<dbReference type="PANTHER" id="PTHR43333">
    <property type="entry name" value="2-HACID_DH_C DOMAIN-CONTAINING PROTEIN"/>
    <property type="match status" value="1"/>
</dbReference>
<name>A0A7X3LWM4_9HYPH</name>
<sequence length="314" mass="34140">MALLIAVKGWDPAPWAERMKERLPEHEIRTWPDAMGDPRDIEYVLTWKAPGELLNSLPGLKVIFSLGAGVDHILKGQSLPDVPVVRVVDPDLTARMTEWITLQVLLHHRKLPTYAEQQTKRLWKEHTQPGTAEVRVGILGLGVLGKDAAEMLVRFGFNVAGWARSKKAIEGVECFAGAAELDAFLARTDILVNLLPLTPDTTHLIDHAFLSKLARDGVHGGPIFINAGRGATQVEGDIVRALTDGTLKAASLDVFETEPLASDSPLWNLPNAIITPHIAADSDPAALSTYVAGQIRAFEAGKPLENLVDLKAGY</sequence>
<protein>
    <submittedName>
        <fullName evidence="4">Glyoxylate/hydroxypyruvate reductase A</fullName>
    </submittedName>
</protein>
<evidence type="ECO:0000313" key="4">
    <source>
        <dbReference type="EMBL" id="MXN66411.1"/>
    </source>
</evidence>
<dbReference type="Proteomes" id="UP000433101">
    <property type="component" value="Unassembled WGS sequence"/>
</dbReference>
<dbReference type="GO" id="GO:0051287">
    <property type="term" value="F:NAD binding"/>
    <property type="evidence" value="ECO:0007669"/>
    <property type="project" value="InterPro"/>
</dbReference>
<keyword evidence="1" id="KW-0560">Oxidoreductase</keyword>
<evidence type="ECO:0000256" key="1">
    <source>
        <dbReference type="ARBA" id="ARBA00023002"/>
    </source>
</evidence>
<keyword evidence="2" id="KW-0520">NAD</keyword>
<dbReference type="RefSeq" id="WP_160776637.1">
    <property type="nucleotide sequence ID" value="NZ_WUMV01000007.1"/>
</dbReference>
<comment type="caution">
    <text evidence="4">The sequence shown here is derived from an EMBL/GenBank/DDBJ whole genome shotgun (WGS) entry which is preliminary data.</text>
</comment>
<dbReference type="GO" id="GO:0016491">
    <property type="term" value="F:oxidoreductase activity"/>
    <property type="evidence" value="ECO:0007669"/>
    <property type="project" value="UniProtKB-KW"/>
</dbReference>
<dbReference type="InterPro" id="IPR036291">
    <property type="entry name" value="NAD(P)-bd_dom_sf"/>
</dbReference>
<dbReference type="InterPro" id="IPR006140">
    <property type="entry name" value="D-isomer_DH_NAD-bd"/>
</dbReference>
<dbReference type="Gene3D" id="3.40.50.720">
    <property type="entry name" value="NAD(P)-binding Rossmann-like Domain"/>
    <property type="match status" value="2"/>
</dbReference>
<keyword evidence="5" id="KW-1185">Reference proteome</keyword>
<dbReference type="CDD" id="cd12164">
    <property type="entry name" value="GDH_like_2"/>
    <property type="match status" value="1"/>
</dbReference>
<keyword evidence="4" id="KW-0670">Pyruvate</keyword>